<dbReference type="SUPFAM" id="SSF52768">
    <property type="entry name" value="Arginase/deacetylase"/>
    <property type="match status" value="1"/>
</dbReference>
<keyword evidence="1" id="KW-0479">Metal-binding</keyword>
<dbReference type="InterPro" id="IPR023696">
    <property type="entry name" value="Ureohydrolase_dom_sf"/>
</dbReference>
<dbReference type="PANTHER" id="PTHR11358:SF26">
    <property type="entry name" value="GUANIDINO ACID HYDROLASE, MITOCHONDRIAL"/>
    <property type="match status" value="1"/>
</dbReference>
<evidence type="ECO:0000256" key="2">
    <source>
        <dbReference type="ARBA" id="ARBA00022801"/>
    </source>
</evidence>
<sequence>MLSILGIPFDENSSFLKGSAKAPQKIIEAFYSDSSNAYSENGFNCRNTEKIIILDNLELPYGKLAIEKIRTTVKEELEKSNHVLSIGGDHSITFPIIEAFSAKYDSLNILHFDAHPDLYDNFDN</sequence>
<dbReference type="Gene3D" id="3.40.800.10">
    <property type="entry name" value="Ureohydrolase domain"/>
    <property type="match status" value="1"/>
</dbReference>
<name>A0A382GEY8_9ZZZZ</name>
<dbReference type="GO" id="GO:0033389">
    <property type="term" value="P:putrescine biosynthetic process from arginine, via agmatine"/>
    <property type="evidence" value="ECO:0007669"/>
    <property type="project" value="TreeGrafter"/>
</dbReference>
<evidence type="ECO:0000313" key="3">
    <source>
        <dbReference type="EMBL" id="SVB73177.1"/>
    </source>
</evidence>
<dbReference type="PROSITE" id="PS51409">
    <property type="entry name" value="ARGINASE_2"/>
    <property type="match status" value="1"/>
</dbReference>
<dbReference type="PANTHER" id="PTHR11358">
    <property type="entry name" value="ARGINASE/AGMATINASE"/>
    <property type="match status" value="1"/>
</dbReference>
<protein>
    <recommendedName>
        <fullName evidence="4">Agmatinase</fullName>
    </recommendedName>
</protein>
<proteinExistence type="predicted"/>
<dbReference type="AlphaFoldDB" id="A0A382GEY8"/>
<dbReference type="Pfam" id="PF00491">
    <property type="entry name" value="Arginase"/>
    <property type="match status" value="1"/>
</dbReference>
<feature type="non-terminal residue" evidence="3">
    <location>
        <position position="124"/>
    </location>
</feature>
<evidence type="ECO:0000256" key="1">
    <source>
        <dbReference type="ARBA" id="ARBA00022723"/>
    </source>
</evidence>
<dbReference type="InterPro" id="IPR006035">
    <property type="entry name" value="Ureohydrolase"/>
</dbReference>
<reference evidence="3" key="1">
    <citation type="submission" date="2018-05" db="EMBL/GenBank/DDBJ databases">
        <authorList>
            <person name="Lanie J.A."/>
            <person name="Ng W.-L."/>
            <person name="Kazmierczak K.M."/>
            <person name="Andrzejewski T.M."/>
            <person name="Davidsen T.M."/>
            <person name="Wayne K.J."/>
            <person name="Tettelin H."/>
            <person name="Glass J.I."/>
            <person name="Rusch D."/>
            <person name="Podicherti R."/>
            <person name="Tsui H.-C.T."/>
            <person name="Winkler M.E."/>
        </authorList>
    </citation>
    <scope>NUCLEOTIDE SEQUENCE</scope>
</reference>
<dbReference type="GO" id="GO:0008783">
    <property type="term" value="F:agmatinase activity"/>
    <property type="evidence" value="ECO:0007669"/>
    <property type="project" value="TreeGrafter"/>
</dbReference>
<gene>
    <name evidence="3" type="ORF">METZ01_LOCUS226031</name>
</gene>
<accession>A0A382GEY8</accession>
<organism evidence="3">
    <name type="scientific">marine metagenome</name>
    <dbReference type="NCBI Taxonomy" id="408172"/>
    <lineage>
        <taxon>unclassified sequences</taxon>
        <taxon>metagenomes</taxon>
        <taxon>ecological metagenomes</taxon>
    </lineage>
</organism>
<dbReference type="GO" id="GO:0046872">
    <property type="term" value="F:metal ion binding"/>
    <property type="evidence" value="ECO:0007669"/>
    <property type="project" value="UniProtKB-KW"/>
</dbReference>
<evidence type="ECO:0008006" key="4">
    <source>
        <dbReference type="Google" id="ProtNLM"/>
    </source>
</evidence>
<keyword evidence="2" id="KW-0378">Hydrolase</keyword>
<dbReference type="EMBL" id="UINC01054908">
    <property type="protein sequence ID" value="SVB73177.1"/>
    <property type="molecule type" value="Genomic_DNA"/>
</dbReference>